<organism evidence="1 2">
    <name type="scientific">Neisseria macacae ATCC 33926</name>
    <dbReference type="NCBI Taxonomy" id="997348"/>
    <lineage>
        <taxon>Bacteria</taxon>
        <taxon>Pseudomonadati</taxon>
        <taxon>Pseudomonadota</taxon>
        <taxon>Betaproteobacteria</taxon>
        <taxon>Neisseriales</taxon>
        <taxon>Neisseriaceae</taxon>
        <taxon>Neisseria</taxon>
    </lineage>
</organism>
<dbReference type="AlphaFoldDB" id="A0AA36UKH0"/>
<gene>
    <name evidence="1" type="ORF">HMPREF9418_1365</name>
</gene>
<dbReference type="EMBL" id="AFQE01000062">
    <property type="protein sequence ID" value="EGQ77139.1"/>
    <property type="molecule type" value="Genomic_DNA"/>
</dbReference>
<comment type="caution">
    <text evidence="1">The sequence shown here is derived from an EMBL/GenBank/DDBJ whole genome shotgun (WGS) entry which is preliminary data.</text>
</comment>
<sequence length="83" mass="9847">MSDKTAKGRLKNSFQTTFFTAMANLVAYYRFHENAISLYGYHQHKLFHYNHSNFHNGLTVIRYDNFELDVSALKGRLKLLQFR</sequence>
<name>A0AA36UKH0_9NEIS</name>
<evidence type="ECO:0000313" key="1">
    <source>
        <dbReference type="EMBL" id="EGQ77139.1"/>
    </source>
</evidence>
<reference evidence="1 2" key="1">
    <citation type="submission" date="2011-05" db="EMBL/GenBank/DDBJ databases">
        <authorList>
            <person name="Muzny D."/>
            <person name="Qin X."/>
            <person name="Deng J."/>
            <person name="Jiang H."/>
            <person name="Liu Y."/>
            <person name="Qu J."/>
            <person name="Song X.-Z."/>
            <person name="Zhang L."/>
            <person name="Thornton R."/>
            <person name="Coyle M."/>
            <person name="Francisco L."/>
            <person name="Jackson L."/>
            <person name="Javaid M."/>
            <person name="Korchina V."/>
            <person name="Kovar C."/>
            <person name="Mata R."/>
            <person name="Mathew T."/>
            <person name="Ngo R."/>
            <person name="Nguyen L."/>
            <person name="Nguyen N."/>
            <person name="Okwuonu G."/>
            <person name="Ongeri F."/>
            <person name="Pham C."/>
            <person name="Simmons D."/>
            <person name="Wilczek-Boney K."/>
            <person name="Hale W."/>
            <person name="Jakkamsetti A."/>
            <person name="Pham P."/>
            <person name="Ruth R."/>
            <person name="San Lucas F."/>
            <person name="Warren J."/>
            <person name="Zhang J."/>
            <person name="Zhao Z."/>
            <person name="Zhou C."/>
            <person name="Zhu D."/>
            <person name="Lee S."/>
            <person name="Bess C."/>
            <person name="Blankenburg K."/>
            <person name="Forbes L."/>
            <person name="Fu Q."/>
            <person name="Gubbala S."/>
            <person name="Hirani K."/>
            <person name="Jayaseelan J.C."/>
            <person name="Lara F."/>
            <person name="Munidasa M."/>
            <person name="Palculict T."/>
            <person name="Patil S."/>
            <person name="Pu L.-L."/>
            <person name="Saada N."/>
            <person name="Tang L."/>
            <person name="Weissenberger G."/>
            <person name="Zhu Y."/>
            <person name="Hemphill L."/>
            <person name="Shang Y."/>
            <person name="Youmans B."/>
            <person name="Ayvaz T."/>
            <person name="Ross M."/>
            <person name="Santibanez J."/>
            <person name="Aqrawi P."/>
            <person name="Gross S."/>
            <person name="Joshi V."/>
            <person name="Fowler G."/>
            <person name="Nazareth L."/>
            <person name="Reid J."/>
            <person name="Worley K."/>
            <person name="Petrosino J."/>
            <person name="Highlander S."/>
            <person name="Gibbs R."/>
        </authorList>
    </citation>
    <scope>NUCLEOTIDE SEQUENCE [LARGE SCALE GENOMIC DNA]</scope>
    <source>
        <strain evidence="1 2">ATCC 33926</strain>
    </source>
</reference>
<dbReference type="Proteomes" id="UP000004982">
    <property type="component" value="Unassembled WGS sequence"/>
</dbReference>
<protein>
    <submittedName>
        <fullName evidence="1">Uncharacterized protein</fullName>
    </submittedName>
</protein>
<accession>A0AA36UKH0</accession>
<proteinExistence type="predicted"/>
<evidence type="ECO:0000313" key="2">
    <source>
        <dbReference type="Proteomes" id="UP000004982"/>
    </source>
</evidence>